<reference evidence="4" key="1">
    <citation type="submission" date="2020-11" db="EMBL/GenBank/DDBJ databases">
        <authorList>
            <person name="Koelle M."/>
            <person name="Horta M.A.C."/>
            <person name="Nowrousian M."/>
            <person name="Ohm R.A."/>
            <person name="Benz P."/>
            <person name="Pilgard A."/>
        </authorList>
    </citation>
    <scope>NUCLEOTIDE SEQUENCE</scope>
    <source>
        <strain evidence="4">FPRL280</strain>
    </source>
</reference>
<sequence>MARRRESKASSVRVNVQPDPEDKADGNTTAGDHHTHAQASVEAALEDEATRGNLPRPTESVGIESEVCGGEGLQGGGGVIDERDVRANTNQQVEQQDASRERPGPADNDPEVTVKTTADARGPQGTLRPTEYNSGREKDEEDPWSLFAEEVWKYEENQINKWKENINNLLLFAGLFSTILTGFIVAFYLLLGPTTPDTTTQVLIVVSMQLSVLTAAIAHSNLTQSQQSVLQAASAIIRPTTSTVSTGVLWFVALIFSLSAASISIAVGQWLHHHTDRASSMTRQSVRIWAYRRRSLDKWHVRVIIDLLPILLQISLALFLVGLLELLWALNHVVAGIVTVLVIILLLPTLITVFLPYFFADCPYKSRAAWLCFVILRRVAHFAQSGQAKWLWSLSWATALILRIAGLPWELSDRGRAALQNWKASSSAVILRIAGFPWELFDRARTAYQKWKTWNPEALRRWRKWQSDTHTARNWREFENQLARAEMLKEEDKLMVLAEADELIMDDAFLSKVVHPCLQQSSLESAYPVVHRILRHRAHKVGRDDSIWSTCQWFTSEQDSVAIISMGDLCLDVFRKYPDSWWYTHDRSRDHLVQLIRAMPPTDSSRAFCRRATDFIRQAVSNPPWLHESRIEVLDNGADEFVVPACFKALSSPAEDYELDPFYNILARRWDIAFASTGNRSARISFKT</sequence>
<feature type="compositionally biased region" description="Polar residues" evidence="1">
    <location>
        <begin position="87"/>
        <end position="96"/>
    </location>
</feature>
<evidence type="ECO:0000256" key="1">
    <source>
        <dbReference type="SAM" id="MobiDB-lite"/>
    </source>
</evidence>
<dbReference type="InterPro" id="IPR045338">
    <property type="entry name" value="DUF6535"/>
</dbReference>
<comment type="caution">
    <text evidence="4">The sequence shown here is derived from an EMBL/GenBank/DDBJ whole genome shotgun (WGS) entry which is preliminary data.</text>
</comment>
<feature type="transmembrane region" description="Helical" evidence="2">
    <location>
        <begin position="169"/>
        <end position="191"/>
    </location>
</feature>
<name>A0A8H7NW43_9APHY</name>
<feature type="compositionally biased region" description="Gly residues" evidence="1">
    <location>
        <begin position="69"/>
        <end position="79"/>
    </location>
</feature>
<dbReference type="Proteomes" id="UP000639403">
    <property type="component" value="Unassembled WGS sequence"/>
</dbReference>
<evidence type="ECO:0000256" key="2">
    <source>
        <dbReference type="SAM" id="Phobius"/>
    </source>
</evidence>
<proteinExistence type="predicted"/>
<feature type="region of interest" description="Disordered" evidence="1">
    <location>
        <begin position="1"/>
        <end position="141"/>
    </location>
</feature>
<evidence type="ECO:0000313" key="5">
    <source>
        <dbReference type="Proteomes" id="UP000639403"/>
    </source>
</evidence>
<dbReference type="EMBL" id="JADOXO010000306">
    <property type="protein sequence ID" value="KAF9806892.1"/>
    <property type="molecule type" value="Genomic_DNA"/>
</dbReference>
<protein>
    <recommendedName>
        <fullName evidence="3">DUF6535 domain-containing protein</fullName>
    </recommendedName>
</protein>
<keyword evidence="2" id="KW-0472">Membrane</keyword>
<evidence type="ECO:0000259" key="3">
    <source>
        <dbReference type="Pfam" id="PF20153"/>
    </source>
</evidence>
<feature type="domain" description="DUF6535" evidence="3">
    <location>
        <begin position="144"/>
        <end position="329"/>
    </location>
</feature>
<keyword evidence="2" id="KW-0812">Transmembrane</keyword>
<gene>
    <name evidence="4" type="ORF">IEO21_08490</name>
</gene>
<reference evidence="4" key="2">
    <citation type="journal article" name="Front. Microbiol.">
        <title>Degradative Capacity of Two Strains of Rhodonia placenta: From Phenotype to Genotype.</title>
        <authorList>
            <person name="Kolle M."/>
            <person name="Horta M.A.C."/>
            <person name="Nowrousian M."/>
            <person name="Ohm R.A."/>
            <person name="Benz J.P."/>
            <person name="Pilgard A."/>
        </authorList>
    </citation>
    <scope>NUCLEOTIDE SEQUENCE</scope>
    <source>
        <strain evidence="4">FPRL280</strain>
    </source>
</reference>
<evidence type="ECO:0000313" key="4">
    <source>
        <dbReference type="EMBL" id="KAF9806892.1"/>
    </source>
</evidence>
<feature type="transmembrane region" description="Helical" evidence="2">
    <location>
        <begin position="303"/>
        <end position="328"/>
    </location>
</feature>
<dbReference type="AlphaFoldDB" id="A0A8H7NW43"/>
<dbReference type="Pfam" id="PF20153">
    <property type="entry name" value="DUF6535"/>
    <property type="match status" value="1"/>
</dbReference>
<feature type="transmembrane region" description="Helical" evidence="2">
    <location>
        <begin position="334"/>
        <end position="360"/>
    </location>
</feature>
<accession>A0A8H7NW43</accession>
<feature type="transmembrane region" description="Helical" evidence="2">
    <location>
        <begin position="248"/>
        <end position="271"/>
    </location>
</feature>
<keyword evidence="2" id="KW-1133">Transmembrane helix</keyword>
<feature type="compositionally biased region" description="Basic and acidic residues" evidence="1">
    <location>
        <begin position="20"/>
        <end position="35"/>
    </location>
</feature>
<organism evidence="4 5">
    <name type="scientific">Rhodonia placenta</name>
    <dbReference type="NCBI Taxonomy" id="104341"/>
    <lineage>
        <taxon>Eukaryota</taxon>
        <taxon>Fungi</taxon>
        <taxon>Dikarya</taxon>
        <taxon>Basidiomycota</taxon>
        <taxon>Agaricomycotina</taxon>
        <taxon>Agaricomycetes</taxon>
        <taxon>Polyporales</taxon>
        <taxon>Adustoporiaceae</taxon>
        <taxon>Rhodonia</taxon>
    </lineage>
</organism>